<sequence length="62" mass="7355">MAFYVLCAILYLVSYYILFLPTSALNRTFGKLKYLMFIVWDRFEAPLVFKKMGTKQSEFEPT</sequence>
<protein>
    <submittedName>
        <fullName evidence="1">Uncharacterized protein</fullName>
    </submittedName>
</protein>
<dbReference type="STRING" id="1218591.LEP1GSC199_0788"/>
<name>N1W2L0_9LEPT</name>
<dbReference type="AlphaFoldDB" id="N1W2L0"/>
<dbReference type="EMBL" id="AOGY02000035">
    <property type="protein sequence ID" value="EMY70469.1"/>
    <property type="molecule type" value="Genomic_DNA"/>
</dbReference>
<accession>N1W2L0</accession>
<gene>
    <name evidence="1" type="ORF">LEP1GSC199_0788</name>
</gene>
<dbReference type="Proteomes" id="UP000012227">
    <property type="component" value="Unassembled WGS sequence"/>
</dbReference>
<evidence type="ECO:0000313" key="2">
    <source>
        <dbReference type="Proteomes" id="UP000012227"/>
    </source>
</evidence>
<organism evidence="1 2">
    <name type="scientific">Leptospira vanthielii serovar Holland str. Waz Holland = ATCC 700522</name>
    <dbReference type="NCBI Taxonomy" id="1218591"/>
    <lineage>
        <taxon>Bacteria</taxon>
        <taxon>Pseudomonadati</taxon>
        <taxon>Spirochaetota</taxon>
        <taxon>Spirochaetia</taxon>
        <taxon>Leptospirales</taxon>
        <taxon>Leptospiraceae</taxon>
        <taxon>Leptospira</taxon>
    </lineage>
</organism>
<comment type="caution">
    <text evidence="1">The sequence shown here is derived from an EMBL/GenBank/DDBJ whole genome shotgun (WGS) entry which is preliminary data.</text>
</comment>
<proteinExistence type="predicted"/>
<reference evidence="1 2" key="1">
    <citation type="submission" date="2013-03" db="EMBL/GenBank/DDBJ databases">
        <authorList>
            <person name="Harkins D.M."/>
            <person name="Durkin A.S."/>
            <person name="Brinkac L.M."/>
            <person name="Haft D.H."/>
            <person name="Selengut J.D."/>
            <person name="Sanka R."/>
            <person name="DePew J."/>
            <person name="Purushe J."/>
            <person name="Galloway R.L."/>
            <person name="Vinetz J.M."/>
            <person name="Sutton G.G."/>
            <person name="Nierman W.C."/>
            <person name="Fouts D.E."/>
        </authorList>
    </citation>
    <scope>NUCLEOTIDE SEQUENCE [LARGE SCALE GENOMIC DNA]</scope>
    <source>
        <strain evidence="1 2">Waz Holland</strain>
    </source>
</reference>
<evidence type="ECO:0000313" key="1">
    <source>
        <dbReference type="EMBL" id="EMY70469.1"/>
    </source>
</evidence>